<evidence type="ECO:0000313" key="7">
    <source>
        <dbReference type="Proteomes" id="UP000265566"/>
    </source>
</evidence>
<reference evidence="2 6" key="2">
    <citation type="journal article" date="2011" name="Nature">
        <title>The Medicago genome provides insight into the evolution of rhizobial symbioses.</title>
        <authorList>
            <person name="Young N.D."/>
            <person name="Debelle F."/>
            <person name="Oldroyd G.E."/>
            <person name="Geurts R."/>
            <person name="Cannon S.B."/>
            <person name="Udvardi M.K."/>
            <person name="Benedito V.A."/>
            <person name="Mayer K.F."/>
            <person name="Gouzy J."/>
            <person name="Schoof H."/>
            <person name="Van de Peer Y."/>
            <person name="Proost S."/>
            <person name="Cook D.R."/>
            <person name="Meyers B.C."/>
            <person name="Spannagl M."/>
            <person name="Cheung F."/>
            <person name="De Mita S."/>
            <person name="Krishnakumar V."/>
            <person name="Gundlach H."/>
            <person name="Zhou S."/>
            <person name="Mudge J."/>
            <person name="Bharti A.K."/>
            <person name="Murray J.D."/>
            <person name="Naoumkina M.A."/>
            <person name="Rosen B."/>
            <person name="Silverstein K.A."/>
            <person name="Tang H."/>
            <person name="Rombauts S."/>
            <person name="Zhao P.X."/>
            <person name="Zhou P."/>
            <person name="Barbe V."/>
            <person name="Bardou P."/>
            <person name="Bechner M."/>
            <person name="Bellec A."/>
            <person name="Berger A."/>
            <person name="Berges H."/>
            <person name="Bidwell S."/>
            <person name="Bisseling T."/>
            <person name="Choisne N."/>
            <person name="Couloux A."/>
            <person name="Denny R."/>
            <person name="Deshpande S."/>
            <person name="Dai X."/>
            <person name="Doyle J.J."/>
            <person name="Dudez A.M."/>
            <person name="Farmer A.D."/>
            <person name="Fouteau S."/>
            <person name="Franken C."/>
            <person name="Gibelin C."/>
            <person name="Gish J."/>
            <person name="Goldstein S."/>
            <person name="Gonzalez A.J."/>
            <person name="Green P.J."/>
            <person name="Hallab A."/>
            <person name="Hartog M."/>
            <person name="Hua A."/>
            <person name="Humphray S.J."/>
            <person name="Jeong D.H."/>
            <person name="Jing Y."/>
            <person name="Jocker A."/>
            <person name="Kenton S.M."/>
            <person name="Kim D.J."/>
            <person name="Klee K."/>
            <person name="Lai H."/>
            <person name="Lang C."/>
            <person name="Lin S."/>
            <person name="Macmil S.L."/>
            <person name="Magdelenat G."/>
            <person name="Matthews L."/>
            <person name="McCorrison J."/>
            <person name="Monaghan E.L."/>
            <person name="Mun J.H."/>
            <person name="Najar F.Z."/>
            <person name="Nicholson C."/>
            <person name="Noirot C."/>
            <person name="O'Bleness M."/>
            <person name="Paule C.R."/>
            <person name="Poulain J."/>
            <person name="Prion F."/>
            <person name="Qin B."/>
            <person name="Qu C."/>
            <person name="Retzel E.F."/>
            <person name="Riddle C."/>
            <person name="Sallet E."/>
            <person name="Samain S."/>
            <person name="Samson N."/>
            <person name="Sanders I."/>
            <person name="Saurat O."/>
            <person name="Scarpelli C."/>
            <person name="Schiex T."/>
            <person name="Segurens B."/>
            <person name="Severin A.J."/>
            <person name="Sherrier D.J."/>
            <person name="Shi R."/>
            <person name="Sims S."/>
            <person name="Singer S.R."/>
            <person name="Sinharoy S."/>
            <person name="Sterck L."/>
            <person name="Viollet A."/>
            <person name="Wang B.B."/>
            <person name="Wang K."/>
            <person name="Wang M."/>
            <person name="Wang X."/>
            <person name="Warfsmann J."/>
            <person name="Weissenbach J."/>
            <person name="White D.D."/>
            <person name="White J.D."/>
            <person name="Wiley G.B."/>
            <person name="Wincker P."/>
            <person name="Xing Y."/>
            <person name="Yang L."/>
            <person name="Yao Z."/>
            <person name="Ying F."/>
            <person name="Zhai J."/>
            <person name="Zhou L."/>
            <person name="Zuber A."/>
            <person name="Denarie J."/>
            <person name="Dixon R.A."/>
            <person name="May G.D."/>
            <person name="Schwartz D.C."/>
            <person name="Rogers J."/>
            <person name="Quetier F."/>
            <person name="Town C.D."/>
            <person name="Roe B.A."/>
        </authorList>
    </citation>
    <scope>NUCLEOTIDE SEQUENCE [LARGE SCALE GENOMIC DNA]</scope>
    <source>
        <strain evidence="2">A17</strain>
        <strain evidence="5 6">cv. Jemalong A17</strain>
    </source>
</reference>
<evidence type="ECO:0000313" key="3">
    <source>
        <dbReference type="EMBL" id="AFK39767.1"/>
    </source>
</evidence>
<reference evidence="1" key="1">
    <citation type="submission" date="2008-12" db="EMBL/GenBank/DDBJ databases">
        <title>Medicago truncatula full length cdna cloning project.</title>
        <authorList>
            <person name="Moskal W."/>
            <person name="Chan A."/>
            <person name="Cheung F."/>
            <person name="Xiao Y."/>
            <person name="Town C.D."/>
        </authorList>
    </citation>
    <scope>NUCLEOTIDE SEQUENCE</scope>
</reference>
<organism evidence="1">
    <name type="scientific">Medicago truncatula</name>
    <name type="common">Barrel medic</name>
    <name type="synonym">Medicago tribuloides</name>
    <dbReference type="NCBI Taxonomy" id="3880"/>
    <lineage>
        <taxon>Eukaryota</taxon>
        <taxon>Viridiplantae</taxon>
        <taxon>Streptophyta</taxon>
        <taxon>Embryophyta</taxon>
        <taxon>Tracheophyta</taxon>
        <taxon>Spermatophyta</taxon>
        <taxon>Magnoliopsida</taxon>
        <taxon>eudicotyledons</taxon>
        <taxon>Gunneridae</taxon>
        <taxon>Pentapetalae</taxon>
        <taxon>rosids</taxon>
        <taxon>fabids</taxon>
        <taxon>Fabales</taxon>
        <taxon>Fabaceae</taxon>
        <taxon>Papilionoideae</taxon>
        <taxon>50 kb inversion clade</taxon>
        <taxon>NPAAA clade</taxon>
        <taxon>Hologalegina</taxon>
        <taxon>IRL clade</taxon>
        <taxon>Trifolieae</taxon>
        <taxon>Medicago</taxon>
    </lineage>
</organism>
<reference evidence="3" key="3">
    <citation type="submission" date="2012-05" db="EMBL/GenBank/DDBJ databases">
        <authorList>
            <person name="Krishnakumar V."/>
            <person name="Cheung F."/>
            <person name="Xiao Y."/>
            <person name="Chan A."/>
            <person name="Moskal W.A."/>
            <person name="Town C.D."/>
        </authorList>
    </citation>
    <scope>NUCLEOTIDE SEQUENCE</scope>
</reference>
<dbReference type="Proteomes" id="UP000002051">
    <property type="component" value="Chromosome 3"/>
</dbReference>
<dbReference type="EMBL" id="PSQE01000003">
    <property type="protein sequence ID" value="RHN69338.1"/>
    <property type="molecule type" value="Genomic_DNA"/>
</dbReference>
<name>B7FMV5_MEDTR</name>
<evidence type="ECO:0000313" key="4">
    <source>
        <dbReference type="EMBL" id="RHN69338.1"/>
    </source>
</evidence>
<dbReference type="AlphaFoldDB" id="B7FMV5"/>
<dbReference type="EMBL" id="BT053428">
    <property type="protein sequence ID" value="ACJ86088.1"/>
    <property type="molecule type" value="mRNA"/>
</dbReference>
<dbReference type="PaxDb" id="3880-AES72156"/>
<accession>B7FMV5</accession>
<dbReference type="OMA" id="NEYEEAY"/>
<dbReference type="HOGENOM" id="CLU_1322935_0_0_1"/>
<keyword evidence="6" id="KW-1185">Reference proteome</keyword>
<sequence>MQGKFLGYPQQQCYGEDGMWMEAKAQQQQSHGFHQDSYTTDHSNYYDKQQFPLPAMHMKPGGFGKESDHSFSKHHGHGSNIGGNHNMFHQDSMSNGHGFGNNNHGHGNGQKFPFGATNKHSPHHGGGVRPFNHHGGGHNDYVSEHEEYEFEAYKEECVGSGASKMDEMRYERHGTYGGDVHYANPYGYNNNNRIKPHGHGHGHGSHKVNWTLKGV</sequence>
<evidence type="ECO:0000313" key="2">
    <source>
        <dbReference type="EMBL" id="AES72156.1"/>
    </source>
</evidence>
<reference evidence="7" key="6">
    <citation type="journal article" date="2018" name="Nat. Plants">
        <title>Whole-genome landscape of Medicago truncatula symbiotic genes.</title>
        <authorList>
            <person name="Pecrix Y."/>
            <person name="Staton S.E."/>
            <person name="Sallet E."/>
            <person name="Lelandais-Briere C."/>
            <person name="Moreau S."/>
            <person name="Carrere S."/>
            <person name="Blein T."/>
            <person name="Jardinaud M.F."/>
            <person name="Latrasse D."/>
            <person name="Zouine M."/>
            <person name="Zahm M."/>
            <person name="Kreplak J."/>
            <person name="Mayjonade B."/>
            <person name="Satge C."/>
            <person name="Perez M."/>
            <person name="Cauet S."/>
            <person name="Marande W."/>
            <person name="Chantry-Darmon C."/>
            <person name="Lopez-Roques C."/>
            <person name="Bouchez O."/>
            <person name="Berard A."/>
            <person name="Debelle F."/>
            <person name="Munos S."/>
            <person name="Bendahmane A."/>
            <person name="Berges H."/>
            <person name="Niebel A."/>
            <person name="Buitink J."/>
            <person name="Frugier F."/>
            <person name="Benhamed M."/>
            <person name="Crespi M."/>
            <person name="Gouzy J."/>
            <person name="Gamas P."/>
        </authorList>
    </citation>
    <scope>NUCLEOTIDE SEQUENCE [LARGE SCALE GENOMIC DNA]</scope>
    <source>
        <strain evidence="7">cv. Jemalong A17</strain>
    </source>
</reference>
<dbReference type="Gramene" id="rna17790">
    <property type="protein sequence ID" value="RHN69338.1"/>
    <property type="gene ID" value="gene17790"/>
</dbReference>
<protein>
    <submittedName>
        <fullName evidence="1 5">Uncharacterized protein</fullName>
    </submittedName>
</protein>
<proteinExistence type="evidence at transcript level"/>
<gene>
    <name evidence="5" type="primary">11411486</name>
    <name evidence="2" type="ordered locus">MTR_3g086650</name>
    <name evidence="4" type="ORF">MtrunA17_Chr3g0123601</name>
</gene>
<reference evidence="4" key="7">
    <citation type="journal article" date="2018" name="Nat. Plants">
        <title>Whole-genome landscape of Medicago truncatula symbiotic genes.</title>
        <authorList>
            <person name="Pecrix Y."/>
            <person name="Gamas P."/>
            <person name="Carrere S."/>
        </authorList>
    </citation>
    <scope>NUCLEOTIDE SEQUENCE</scope>
    <source>
        <tissue evidence="4">Leaves</tissue>
    </source>
</reference>
<evidence type="ECO:0000313" key="5">
    <source>
        <dbReference type="EnsemblPlants" id="AES72156"/>
    </source>
</evidence>
<dbReference type="EMBL" id="CM001219">
    <property type="protein sequence ID" value="AES72156.1"/>
    <property type="molecule type" value="Genomic_DNA"/>
</dbReference>
<dbReference type="KEGG" id="mtr:11411486"/>
<dbReference type="EMBL" id="BT139972">
    <property type="protein sequence ID" value="AFK39767.1"/>
    <property type="molecule type" value="mRNA"/>
</dbReference>
<reference evidence="2 6" key="4">
    <citation type="journal article" date="2014" name="BMC Genomics">
        <title>An improved genome release (version Mt4.0) for the model legume Medicago truncatula.</title>
        <authorList>
            <person name="Tang H."/>
            <person name="Krishnakumar V."/>
            <person name="Bidwell S."/>
            <person name="Rosen B."/>
            <person name="Chan A."/>
            <person name="Zhou S."/>
            <person name="Gentzbittel L."/>
            <person name="Childs K.L."/>
            <person name="Yandell M."/>
            <person name="Gundlach H."/>
            <person name="Mayer K.F."/>
            <person name="Schwartz D.C."/>
            <person name="Town C.D."/>
        </authorList>
    </citation>
    <scope>GENOME REANNOTATION</scope>
    <source>
        <strain evidence="5 6">cv. Jemalong A17</strain>
    </source>
</reference>
<evidence type="ECO:0000313" key="6">
    <source>
        <dbReference type="Proteomes" id="UP000002051"/>
    </source>
</evidence>
<reference evidence="5" key="5">
    <citation type="submission" date="2015-04" db="UniProtKB">
        <authorList>
            <consortium name="EnsemblPlants"/>
        </authorList>
    </citation>
    <scope>IDENTIFICATION</scope>
    <source>
        <strain evidence="5">cv. Jemalong A17</strain>
    </source>
</reference>
<dbReference type="EnsemblPlants" id="AES72156">
    <property type="protein sequence ID" value="AES72156"/>
    <property type="gene ID" value="MTR_3g086650"/>
</dbReference>
<dbReference type="Proteomes" id="UP000265566">
    <property type="component" value="Chromosome 3"/>
</dbReference>
<dbReference type="OrthoDB" id="1432271at2759"/>
<evidence type="ECO:0000313" key="1">
    <source>
        <dbReference type="EMBL" id="ACJ86088.1"/>
    </source>
</evidence>